<organism evidence="4 5">
    <name type="scientific">Dactylosporangium aurantiacum</name>
    <dbReference type="NCBI Taxonomy" id="35754"/>
    <lineage>
        <taxon>Bacteria</taxon>
        <taxon>Bacillati</taxon>
        <taxon>Actinomycetota</taxon>
        <taxon>Actinomycetes</taxon>
        <taxon>Micromonosporales</taxon>
        <taxon>Micromonosporaceae</taxon>
        <taxon>Dactylosporangium</taxon>
    </lineage>
</organism>
<reference evidence="4" key="1">
    <citation type="submission" date="2021-04" db="EMBL/GenBank/DDBJ databases">
        <title>Dactylosporangium aurantiacum NRRL B-8018 full assembly.</title>
        <authorList>
            <person name="Hartkoorn R.C."/>
            <person name="Beaudoing E."/>
            <person name="Hot D."/>
        </authorList>
    </citation>
    <scope>NUCLEOTIDE SEQUENCE</scope>
    <source>
        <strain evidence="4">NRRL B-8018</strain>
    </source>
</reference>
<evidence type="ECO:0000256" key="1">
    <source>
        <dbReference type="ARBA" id="ARBA00008270"/>
    </source>
</evidence>
<dbReference type="KEGG" id="daur:Daura_16825"/>
<dbReference type="PIRSF" id="PIRSF016184">
    <property type="entry name" value="PhzC_PhzF"/>
    <property type="match status" value="1"/>
</dbReference>
<dbReference type="Gene3D" id="3.10.310.10">
    <property type="entry name" value="Diaminopimelate Epimerase, Chain A, domain 1"/>
    <property type="match status" value="2"/>
</dbReference>
<dbReference type="PANTHER" id="PTHR13774:SF39">
    <property type="entry name" value="BIOSYNTHESIS PROTEIN, PUTATIVE-RELATED"/>
    <property type="match status" value="1"/>
</dbReference>
<dbReference type="AlphaFoldDB" id="A0A9Q9IK74"/>
<keyword evidence="5" id="KW-1185">Reference proteome</keyword>
<dbReference type="NCBIfam" id="TIGR00654">
    <property type="entry name" value="PhzF_family"/>
    <property type="match status" value="1"/>
</dbReference>
<sequence length="309" mass="31728">MTETLTFPGVDFVYVDVFASTPLTGAPLTLVTDADGLTDAQMRAVAREFNQSETTFVQSSPVPGATRRLRSFTPTGEEVYGAGHNALGAWLWLASSGRLGPAGQDATFTQHIGEDVLPVHVRHEGGRTVVAMEQSPPSFGAVVTDRAGLAEALGLKEDDLVPDRPAQVVDTGAGHLLVPVRDRAAVDRAAPDAARLTVALRKVGGEGCYLYTGDTIDAGATAYARFFNPAMGIAEDPATGTAAGPLAAQLVAGGAVTPDATGEATVVVEQGHSMGRPSRITVTVAGTRVQVSGSGLVVARGTIALPAVS</sequence>
<keyword evidence="2" id="KW-0413">Isomerase</keyword>
<dbReference type="PANTHER" id="PTHR13774">
    <property type="entry name" value="PHENAZINE BIOSYNTHESIS PROTEIN"/>
    <property type="match status" value="1"/>
</dbReference>
<dbReference type="GO" id="GO:0016853">
    <property type="term" value="F:isomerase activity"/>
    <property type="evidence" value="ECO:0007669"/>
    <property type="project" value="UniProtKB-KW"/>
</dbReference>
<dbReference type="Proteomes" id="UP001058003">
    <property type="component" value="Chromosome"/>
</dbReference>
<dbReference type="GO" id="GO:0005737">
    <property type="term" value="C:cytoplasm"/>
    <property type="evidence" value="ECO:0007669"/>
    <property type="project" value="TreeGrafter"/>
</dbReference>
<evidence type="ECO:0000256" key="2">
    <source>
        <dbReference type="ARBA" id="ARBA00023235"/>
    </source>
</evidence>
<dbReference type="Pfam" id="PF02567">
    <property type="entry name" value="PhzC-PhzF"/>
    <property type="match status" value="1"/>
</dbReference>
<name>A0A9Q9IK74_9ACTN</name>
<dbReference type="EMBL" id="CP073767">
    <property type="protein sequence ID" value="UWZ57677.1"/>
    <property type="molecule type" value="Genomic_DNA"/>
</dbReference>
<evidence type="ECO:0000313" key="4">
    <source>
        <dbReference type="EMBL" id="UWZ57677.1"/>
    </source>
</evidence>
<evidence type="ECO:0000313" key="5">
    <source>
        <dbReference type="Proteomes" id="UP001058003"/>
    </source>
</evidence>
<evidence type="ECO:0000256" key="3">
    <source>
        <dbReference type="PIRSR" id="PIRSR016184-1"/>
    </source>
</evidence>
<dbReference type="RefSeq" id="WP_211273636.1">
    <property type="nucleotide sequence ID" value="NZ_CP073767.1"/>
</dbReference>
<dbReference type="SUPFAM" id="SSF54506">
    <property type="entry name" value="Diaminopimelate epimerase-like"/>
    <property type="match status" value="1"/>
</dbReference>
<gene>
    <name evidence="4" type="ORF">Daura_16825</name>
</gene>
<proteinExistence type="inferred from homology"/>
<accession>A0A9Q9IK74</accession>
<feature type="active site" evidence="3">
    <location>
        <position position="53"/>
    </location>
</feature>
<dbReference type="InterPro" id="IPR003719">
    <property type="entry name" value="Phenazine_PhzF-like"/>
</dbReference>
<comment type="similarity">
    <text evidence="1">Belongs to the PhzF family.</text>
</comment>
<protein>
    <submittedName>
        <fullName evidence="4">PhzF family phenazine biosynthesis protein</fullName>
    </submittedName>
</protein>